<dbReference type="Pfam" id="PF07348">
    <property type="entry name" value="Syd"/>
    <property type="match status" value="1"/>
</dbReference>
<proteinExistence type="predicted"/>
<keyword evidence="2" id="KW-0997">Cell inner membrane</keyword>
<reference evidence="4 5" key="1">
    <citation type="submission" date="2016-03" db="EMBL/GenBank/DDBJ databases">
        <title>Draft genome sequence of Paenibacillus glacialis DSM 22343.</title>
        <authorList>
            <person name="Shin S.-K."/>
            <person name="Yi H."/>
        </authorList>
    </citation>
    <scope>NUCLEOTIDE SEQUENCE [LARGE SCALE GENOMIC DNA]</scope>
    <source>
        <strain evidence="4 5">DSM 22343</strain>
    </source>
</reference>
<dbReference type="GO" id="GO:0009898">
    <property type="term" value="C:cytoplasmic side of plasma membrane"/>
    <property type="evidence" value="ECO:0007669"/>
    <property type="project" value="InterPro"/>
</dbReference>
<dbReference type="AlphaFoldDB" id="A0A168FCM8"/>
<dbReference type="Proteomes" id="UP000076967">
    <property type="component" value="Unassembled WGS sequence"/>
</dbReference>
<evidence type="ECO:0000256" key="1">
    <source>
        <dbReference type="ARBA" id="ARBA00022475"/>
    </source>
</evidence>
<dbReference type="OrthoDB" id="1957448at2"/>
<evidence type="ECO:0000313" key="5">
    <source>
        <dbReference type="Proteomes" id="UP000076967"/>
    </source>
</evidence>
<keyword evidence="5" id="KW-1185">Reference proteome</keyword>
<dbReference type="Gene3D" id="3.40.1580.20">
    <property type="entry name" value="Syd protein"/>
    <property type="match status" value="1"/>
</dbReference>
<keyword evidence="3" id="KW-0472">Membrane</keyword>
<dbReference type="EMBL" id="LVJH01000058">
    <property type="protein sequence ID" value="OAB36086.1"/>
    <property type="molecule type" value="Genomic_DNA"/>
</dbReference>
<evidence type="ECO:0000313" key="4">
    <source>
        <dbReference type="EMBL" id="OAB36086.1"/>
    </source>
</evidence>
<protein>
    <submittedName>
        <fullName evidence="4">Syd protein</fullName>
    </submittedName>
</protein>
<dbReference type="InterPro" id="IPR009948">
    <property type="entry name" value="Syd"/>
</dbReference>
<organism evidence="4 5">
    <name type="scientific">Paenibacillus glacialis</name>
    <dbReference type="NCBI Taxonomy" id="494026"/>
    <lineage>
        <taxon>Bacteria</taxon>
        <taxon>Bacillati</taxon>
        <taxon>Bacillota</taxon>
        <taxon>Bacilli</taxon>
        <taxon>Bacillales</taxon>
        <taxon>Paenibacillaceae</taxon>
        <taxon>Paenibacillus</taxon>
    </lineage>
</organism>
<evidence type="ECO:0000256" key="3">
    <source>
        <dbReference type="ARBA" id="ARBA00023136"/>
    </source>
</evidence>
<keyword evidence="1" id="KW-1003">Cell membrane</keyword>
<comment type="caution">
    <text evidence="4">The sequence shown here is derived from an EMBL/GenBank/DDBJ whole genome shotgun (WGS) entry which is preliminary data.</text>
</comment>
<evidence type="ECO:0000256" key="2">
    <source>
        <dbReference type="ARBA" id="ARBA00022519"/>
    </source>
</evidence>
<dbReference type="STRING" id="494026.PGLA_21035"/>
<gene>
    <name evidence="4" type="ORF">PGLA_21035</name>
</gene>
<name>A0A168FCM8_9BACL</name>
<dbReference type="CDD" id="cd16323">
    <property type="entry name" value="Syd"/>
    <property type="match status" value="1"/>
</dbReference>
<sequence>MKEAMNQYFSLRKEIAKEGLDFLFKTPFDEDAESLIYIGEVDEDEYISWQPVEKGFYDFNSLEEDLGVRIHPSVIEYFNSYYFADLDGFINDYYIKLESVLKKEDIDSYSNTLKGYKNNHDNKLENIPLGIEGNGLNVVVDNEDGSVKLEDFERNSFEVISESIELLITSLRLKR</sequence>
<dbReference type="InterPro" id="IPR038228">
    <property type="entry name" value="Syd_sf"/>
</dbReference>
<accession>A0A168FCM8</accession>